<dbReference type="AlphaFoldDB" id="A0A6C2YVK0"/>
<dbReference type="InterPro" id="IPR050297">
    <property type="entry name" value="LipidA_mod_glycosyltrf_83"/>
</dbReference>
<dbReference type="GO" id="GO:0005886">
    <property type="term" value="C:plasma membrane"/>
    <property type="evidence" value="ECO:0007669"/>
    <property type="project" value="UniProtKB-SubCell"/>
</dbReference>
<dbReference type="Proteomes" id="UP000464378">
    <property type="component" value="Chromosome"/>
</dbReference>
<dbReference type="InParanoid" id="A0A6C2YVK0"/>
<feature type="transmembrane region" description="Helical" evidence="8">
    <location>
        <begin position="43"/>
        <end position="60"/>
    </location>
</feature>
<dbReference type="Pfam" id="PF02366">
    <property type="entry name" value="PMT"/>
    <property type="match status" value="1"/>
</dbReference>
<evidence type="ECO:0000256" key="2">
    <source>
        <dbReference type="ARBA" id="ARBA00022475"/>
    </source>
</evidence>
<organism evidence="10">
    <name type="scientific">Tuwongella immobilis</name>
    <dbReference type="NCBI Taxonomy" id="692036"/>
    <lineage>
        <taxon>Bacteria</taxon>
        <taxon>Pseudomonadati</taxon>
        <taxon>Planctomycetota</taxon>
        <taxon>Planctomycetia</taxon>
        <taxon>Gemmatales</taxon>
        <taxon>Gemmataceae</taxon>
        <taxon>Tuwongella</taxon>
    </lineage>
</organism>
<dbReference type="GO" id="GO:0010041">
    <property type="term" value="P:response to iron(III) ion"/>
    <property type="evidence" value="ECO:0007669"/>
    <property type="project" value="TreeGrafter"/>
</dbReference>
<dbReference type="RefSeq" id="WP_162659952.1">
    <property type="nucleotide sequence ID" value="NZ_LR593887.1"/>
</dbReference>
<sequence length="545" mass="61245">MPAAVPVSEMPQRLWDWWPFLWNRVLFPSSAPRPDAVGQQIRRWSLLVLLILPAIILYPTRSYLLLEPDEGRYAQIGREMVSSGDWVVPTLQGQPYLDKPPLFYWGVSLAYRLFGISDASARLVPALAVHLTILLVYLIGRRSLGERSAFWAALLLTISPGFIVMGRLLILDGLLTCCLTAMLLCMLEAIRTPMFRTGWWVAAAVACGLGVLTKGPIALIVLVVPTVVYRFLSRDVAPVRRTAIAGFLAIVAAINLPWYTAIGLREPIFLKYFLWDHNVLRFLSPFDHLQPVWYYLPIVLGGLMPATVLLWPLVRFLGNSAPDVVAKRLPELGFFLLTGCWIVFFFSCSGSKLPTYVLPAFPMLFLVLGHLIAQTSWQTARLTRFGVAASTTVLLAGVYFGLPWYAQQRSPVGRPELILPYVNDPQNAVVCFPRNCDSVAFYTGRDDLKSIRSKFTQTLVEDMLTRHQTVVLFTHRHSLNSLREILPPMLKIKQTISLEHENPNALQRLVGKTPWGLCDLAIVENTAPPREAQAQAPRPKDRYSD</sequence>
<accession>A0A6C2YVK0</accession>
<feature type="transmembrane region" description="Helical" evidence="8">
    <location>
        <begin position="199"/>
        <end position="232"/>
    </location>
</feature>
<dbReference type="KEGG" id="tim:GMBLW1_42580"/>
<comment type="subcellular location">
    <subcellularLocation>
        <location evidence="1">Cell membrane</location>
        <topology evidence="1">Multi-pass membrane protein</topology>
    </subcellularLocation>
</comment>
<evidence type="ECO:0000259" key="9">
    <source>
        <dbReference type="Pfam" id="PF02366"/>
    </source>
</evidence>
<evidence type="ECO:0000256" key="5">
    <source>
        <dbReference type="ARBA" id="ARBA00022692"/>
    </source>
</evidence>
<dbReference type="GO" id="GO:0000030">
    <property type="term" value="F:mannosyltransferase activity"/>
    <property type="evidence" value="ECO:0007669"/>
    <property type="project" value="InterPro"/>
</dbReference>
<dbReference type="EMBL" id="LR586016">
    <property type="protein sequence ID" value="VIP04935.1"/>
    <property type="molecule type" value="Genomic_DNA"/>
</dbReference>
<proteinExistence type="predicted"/>
<name>A0A6C2YVK0_9BACT</name>
<dbReference type="GO" id="GO:0009103">
    <property type="term" value="P:lipopolysaccharide biosynthetic process"/>
    <property type="evidence" value="ECO:0007669"/>
    <property type="project" value="UniProtKB-ARBA"/>
</dbReference>
<evidence type="ECO:0000256" key="7">
    <source>
        <dbReference type="ARBA" id="ARBA00023136"/>
    </source>
</evidence>
<protein>
    <recommendedName>
        <fullName evidence="9">ArnT-like N-terminal domain-containing protein</fullName>
    </recommendedName>
</protein>
<evidence type="ECO:0000313" key="10">
    <source>
        <dbReference type="EMBL" id="VIP04935.1"/>
    </source>
</evidence>
<dbReference type="FunCoup" id="A0A6C2YVK0">
    <property type="interactions" value="97"/>
</dbReference>
<evidence type="ECO:0000256" key="4">
    <source>
        <dbReference type="ARBA" id="ARBA00022679"/>
    </source>
</evidence>
<feature type="transmembrane region" description="Helical" evidence="8">
    <location>
        <begin position="329"/>
        <end position="347"/>
    </location>
</feature>
<dbReference type="GO" id="GO:0006493">
    <property type="term" value="P:protein O-linked glycosylation"/>
    <property type="evidence" value="ECO:0007669"/>
    <property type="project" value="InterPro"/>
</dbReference>
<reference evidence="10" key="1">
    <citation type="submission" date="2019-04" db="EMBL/GenBank/DDBJ databases">
        <authorList>
            <consortium name="Science for Life Laboratories"/>
        </authorList>
    </citation>
    <scope>NUCLEOTIDE SEQUENCE</scope>
    <source>
        <strain evidence="10">MBLW1</strain>
    </source>
</reference>
<evidence type="ECO:0000256" key="6">
    <source>
        <dbReference type="ARBA" id="ARBA00022989"/>
    </source>
</evidence>
<feature type="domain" description="ArnT-like N-terminal" evidence="9">
    <location>
        <begin position="47"/>
        <end position="273"/>
    </location>
</feature>
<dbReference type="EMBL" id="LR593887">
    <property type="protein sequence ID" value="VTS07228.1"/>
    <property type="molecule type" value="Genomic_DNA"/>
</dbReference>
<dbReference type="GO" id="GO:0016763">
    <property type="term" value="F:pentosyltransferase activity"/>
    <property type="evidence" value="ECO:0007669"/>
    <property type="project" value="TreeGrafter"/>
</dbReference>
<dbReference type="InterPro" id="IPR003342">
    <property type="entry name" value="ArnT-like_N"/>
</dbReference>
<keyword evidence="3" id="KW-0328">Glycosyltransferase</keyword>
<feature type="transmembrane region" description="Helical" evidence="8">
    <location>
        <begin position="244"/>
        <end position="264"/>
    </location>
</feature>
<keyword evidence="4 10" id="KW-0808">Transferase</keyword>
<feature type="transmembrane region" description="Helical" evidence="8">
    <location>
        <begin position="119"/>
        <end position="139"/>
    </location>
</feature>
<keyword evidence="5 8" id="KW-0812">Transmembrane</keyword>
<gene>
    <name evidence="10" type="ORF">GMBLW1_42580</name>
</gene>
<feature type="transmembrane region" description="Helical" evidence="8">
    <location>
        <begin position="151"/>
        <end position="184"/>
    </location>
</feature>
<keyword evidence="11" id="KW-1185">Reference proteome</keyword>
<keyword evidence="7 8" id="KW-0472">Membrane</keyword>
<evidence type="ECO:0000256" key="1">
    <source>
        <dbReference type="ARBA" id="ARBA00004651"/>
    </source>
</evidence>
<feature type="transmembrane region" description="Helical" evidence="8">
    <location>
        <begin position="385"/>
        <end position="406"/>
    </location>
</feature>
<feature type="transmembrane region" description="Helical" evidence="8">
    <location>
        <begin position="353"/>
        <end position="373"/>
    </location>
</feature>
<keyword evidence="6 8" id="KW-1133">Transmembrane helix</keyword>
<dbReference type="PANTHER" id="PTHR33908:SF3">
    <property type="entry name" value="UNDECAPRENYL PHOSPHATE-ALPHA-4-AMINO-4-DEOXY-L-ARABINOSE ARABINOSYL TRANSFERASE"/>
    <property type="match status" value="1"/>
</dbReference>
<keyword evidence="2" id="KW-1003">Cell membrane</keyword>
<evidence type="ECO:0000256" key="8">
    <source>
        <dbReference type="SAM" id="Phobius"/>
    </source>
</evidence>
<dbReference type="PANTHER" id="PTHR33908">
    <property type="entry name" value="MANNOSYLTRANSFERASE YKCB-RELATED"/>
    <property type="match status" value="1"/>
</dbReference>
<feature type="transmembrane region" description="Helical" evidence="8">
    <location>
        <begin position="292"/>
        <end position="317"/>
    </location>
</feature>
<evidence type="ECO:0000256" key="3">
    <source>
        <dbReference type="ARBA" id="ARBA00022676"/>
    </source>
</evidence>
<evidence type="ECO:0000313" key="11">
    <source>
        <dbReference type="Proteomes" id="UP000464378"/>
    </source>
</evidence>